<dbReference type="FunFam" id="3.20.20.140:FF:000016">
    <property type="entry name" value="Adenine deaminase"/>
    <property type="match status" value="1"/>
</dbReference>
<feature type="domain" description="Adenine deaminase C-terminal" evidence="10">
    <location>
        <begin position="397"/>
        <end position="564"/>
    </location>
</feature>
<dbReference type="CDD" id="cd01295">
    <property type="entry name" value="AdeC"/>
    <property type="match status" value="1"/>
</dbReference>
<evidence type="ECO:0000256" key="8">
    <source>
        <dbReference type="HAMAP-Rule" id="MF_01518"/>
    </source>
</evidence>
<dbReference type="HAMAP" id="MF_01518">
    <property type="entry name" value="Adenine_deamin"/>
    <property type="match status" value="1"/>
</dbReference>
<sequence length="573" mass="63096">MKDIIKLRIDIAAGRKKASLVLKNCNIVNVFTDEIIYGDIAIEKDTIIGIGIYEGKEEIDMYEAYVAPGLIDGHLHIESSMLTPSEFSRAILPRGTTTIIADPHEIANVCGLAGIEYMIDESEKLPLSVYIMLPSCVPATSFENSGAVLNAKKLKTLVDHPRVLGLGELMDYPAVINGDEKILDKIHIVKDKLIDGHGPVISDKALNAYVVAGTKTEHECSTVEEMINRLRLGMYVQIREGSAARNLEVLLRGVTKENLRRCIFCTDDRHPEDILMHGHIDNNIREAIKGGLNPISAIKMATLNASECYGLKNVGAVAPGYKADLIVVDDLKKFNVKTVFKEGKCVAQNGKALFHVDKHLNPSVLNTMHMDKVDLEKLRVNVQTDIANVIKIFPHSLTTEKVVRKIQTENGAFKFHKQLDILKMAVIERHNKTGNIGLALVEDFKLKNGAIASTVAHDSHNLVVIGDSDEDMLLAINEIEKCGGGITICSSGKVLKTLSLPVGGLMSDMTIEEVHMNLKEMIEIAYGLGVNKEIDPFMTLSFLALPVIPQIKLTDMGLFDVTKFDFIELSVKE</sequence>
<evidence type="ECO:0000313" key="12">
    <source>
        <dbReference type="Proteomes" id="UP000294919"/>
    </source>
</evidence>
<dbReference type="NCBIfam" id="TIGR01178">
    <property type="entry name" value="ade"/>
    <property type="match status" value="1"/>
</dbReference>
<comment type="cofactor">
    <cofactor evidence="1 8">
        <name>Mn(2+)</name>
        <dbReference type="ChEBI" id="CHEBI:29035"/>
    </cofactor>
</comment>
<dbReference type="InterPro" id="IPR032466">
    <property type="entry name" value="Metal_Hydrolase"/>
</dbReference>
<gene>
    <name evidence="8" type="primary">ade</name>
    <name evidence="11" type="ORF">EV214_10991</name>
</gene>
<evidence type="ECO:0000256" key="3">
    <source>
        <dbReference type="ARBA" id="ARBA00012782"/>
    </source>
</evidence>
<dbReference type="Proteomes" id="UP000294919">
    <property type="component" value="Unassembled WGS sequence"/>
</dbReference>
<dbReference type="Pfam" id="PF13382">
    <property type="entry name" value="Adenine_deam_C"/>
    <property type="match status" value="1"/>
</dbReference>
<dbReference type="SUPFAM" id="SSF51338">
    <property type="entry name" value="Composite domain of metallo-dependent hydrolases"/>
    <property type="match status" value="1"/>
</dbReference>
<keyword evidence="5 8" id="KW-0464">Manganese</keyword>
<evidence type="ECO:0000259" key="9">
    <source>
        <dbReference type="Pfam" id="PF01979"/>
    </source>
</evidence>
<evidence type="ECO:0000313" key="11">
    <source>
        <dbReference type="EMBL" id="TCO75254.1"/>
    </source>
</evidence>
<dbReference type="InterPro" id="IPR006679">
    <property type="entry name" value="Adenine_deam"/>
</dbReference>
<dbReference type="GO" id="GO:0006146">
    <property type="term" value="P:adenine catabolic process"/>
    <property type="evidence" value="ECO:0007669"/>
    <property type="project" value="InterPro"/>
</dbReference>
<dbReference type="SUPFAM" id="SSF51556">
    <property type="entry name" value="Metallo-dependent hydrolases"/>
    <property type="match status" value="1"/>
</dbReference>
<dbReference type="RefSeq" id="WP_132244687.1">
    <property type="nucleotide sequence ID" value="NZ_SLWV01000009.1"/>
</dbReference>
<evidence type="ECO:0000256" key="1">
    <source>
        <dbReference type="ARBA" id="ARBA00001936"/>
    </source>
</evidence>
<keyword evidence="4 8" id="KW-0378">Hydrolase</keyword>
<name>A0A4R2KP11_9FIRM</name>
<evidence type="ECO:0000256" key="7">
    <source>
        <dbReference type="ARBA" id="ARBA00069718"/>
    </source>
</evidence>
<accession>A0A4R2KP11</accession>
<feature type="domain" description="Amidohydrolase-related" evidence="9">
    <location>
        <begin position="65"/>
        <end position="346"/>
    </location>
</feature>
<organism evidence="11 12">
    <name type="scientific">Marinisporobacter balticus</name>
    <dbReference type="NCBI Taxonomy" id="2018667"/>
    <lineage>
        <taxon>Bacteria</taxon>
        <taxon>Bacillati</taxon>
        <taxon>Bacillota</taxon>
        <taxon>Clostridia</taxon>
        <taxon>Peptostreptococcales</taxon>
        <taxon>Thermotaleaceae</taxon>
        <taxon>Marinisporobacter</taxon>
    </lineage>
</organism>
<evidence type="ECO:0000256" key="2">
    <source>
        <dbReference type="ARBA" id="ARBA00006773"/>
    </source>
</evidence>
<evidence type="ECO:0000256" key="4">
    <source>
        <dbReference type="ARBA" id="ARBA00022801"/>
    </source>
</evidence>
<dbReference type="EMBL" id="SLWV01000009">
    <property type="protein sequence ID" value="TCO75254.1"/>
    <property type="molecule type" value="Genomic_DNA"/>
</dbReference>
<dbReference type="InterPro" id="IPR011059">
    <property type="entry name" value="Metal-dep_hydrolase_composite"/>
</dbReference>
<comment type="catalytic activity">
    <reaction evidence="6 8">
        <text>adenine + H2O + H(+) = hypoxanthine + NH4(+)</text>
        <dbReference type="Rhea" id="RHEA:23688"/>
        <dbReference type="ChEBI" id="CHEBI:15377"/>
        <dbReference type="ChEBI" id="CHEBI:15378"/>
        <dbReference type="ChEBI" id="CHEBI:16708"/>
        <dbReference type="ChEBI" id="CHEBI:17368"/>
        <dbReference type="ChEBI" id="CHEBI:28938"/>
        <dbReference type="EC" id="3.5.4.2"/>
    </reaction>
</comment>
<dbReference type="Gene3D" id="2.30.40.10">
    <property type="entry name" value="Urease, subunit C, domain 1"/>
    <property type="match status" value="1"/>
</dbReference>
<dbReference type="GO" id="GO:0000034">
    <property type="term" value="F:adenine deaminase activity"/>
    <property type="evidence" value="ECO:0007669"/>
    <property type="project" value="UniProtKB-UniRule"/>
</dbReference>
<keyword evidence="12" id="KW-1185">Reference proteome</keyword>
<reference evidence="11 12" key="1">
    <citation type="submission" date="2019-03" db="EMBL/GenBank/DDBJ databases">
        <title>Genomic Encyclopedia of Type Strains, Phase IV (KMG-IV): sequencing the most valuable type-strain genomes for metagenomic binning, comparative biology and taxonomic classification.</title>
        <authorList>
            <person name="Goeker M."/>
        </authorList>
    </citation>
    <scope>NUCLEOTIDE SEQUENCE [LARGE SCALE GENOMIC DNA]</scope>
    <source>
        <strain evidence="11 12">DSM 102940</strain>
    </source>
</reference>
<evidence type="ECO:0000256" key="6">
    <source>
        <dbReference type="ARBA" id="ARBA00047720"/>
    </source>
</evidence>
<dbReference type="OrthoDB" id="9775607at2"/>
<comment type="similarity">
    <text evidence="2 8">Belongs to the metallo-dependent hydrolases superfamily. Adenine deaminase family.</text>
</comment>
<evidence type="ECO:0000256" key="5">
    <source>
        <dbReference type="ARBA" id="ARBA00023211"/>
    </source>
</evidence>
<dbReference type="Gene3D" id="3.20.20.140">
    <property type="entry name" value="Metal-dependent hydrolases"/>
    <property type="match status" value="1"/>
</dbReference>
<dbReference type="InterPro" id="IPR026912">
    <property type="entry name" value="Adenine_deam_C"/>
</dbReference>
<dbReference type="Pfam" id="PF01979">
    <property type="entry name" value="Amidohydro_1"/>
    <property type="match status" value="1"/>
</dbReference>
<dbReference type="PANTHER" id="PTHR11113">
    <property type="entry name" value="N-ACETYLGLUCOSAMINE-6-PHOSPHATE DEACETYLASE"/>
    <property type="match status" value="1"/>
</dbReference>
<dbReference type="AlphaFoldDB" id="A0A4R2KP11"/>
<dbReference type="InterPro" id="IPR006680">
    <property type="entry name" value="Amidohydro-rel"/>
</dbReference>
<proteinExistence type="inferred from homology"/>
<comment type="caution">
    <text evidence="11">The sequence shown here is derived from an EMBL/GenBank/DDBJ whole genome shotgun (WGS) entry which is preliminary data.</text>
</comment>
<dbReference type="EC" id="3.5.4.2" evidence="3 8"/>
<dbReference type="PANTHER" id="PTHR11113:SF2">
    <property type="entry name" value="ADENINE DEAMINASE"/>
    <property type="match status" value="1"/>
</dbReference>
<evidence type="ECO:0000259" key="10">
    <source>
        <dbReference type="Pfam" id="PF13382"/>
    </source>
</evidence>
<protein>
    <recommendedName>
        <fullName evidence="7 8">Adenine deaminase</fullName>
        <shortName evidence="8">Adenase</shortName>
        <shortName evidence="8">Adenine aminase</shortName>
        <ecNumber evidence="3 8">3.5.4.2</ecNumber>
    </recommendedName>
</protein>